<comment type="similarity">
    <text evidence="2">Belongs to the FAD-dependent oxidoreductase family.</text>
</comment>
<dbReference type="Pfam" id="PF02852">
    <property type="entry name" value="Pyr_redox_dim"/>
    <property type="match status" value="1"/>
</dbReference>
<dbReference type="PANTHER" id="PTHR43429:SF3">
    <property type="entry name" value="NITRITE REDUCTASE [NAD(P)H]"/>
    <property type="match status" value="1"/>
</dbReference>
<keyword evidence="4" id="KW-0285">Flavoprotein</keyword>
<keyword evidence="5" id="KW-0274">FAD</keyword>
<dbReference type="Proteomes" id="UP000075359">
    <property type="component" value="Unassembled WGS sequence"/>
</dbReference>
<name>A0A151CJE3_9BACT</name>
<dbReference type="EMBL" id="LNKT01000001">
    <property type="protein sequence ID" value="KYJ87645.1"/>
    <property type="molecule type" value="Genomic_DNA"/>
</dbReference>
<reference evidence="8 9" key="1">
    <citation type="submission" date="2015-11" db="EMBL/GenBank/DDBJ databases">
        <title>Draft genome of Sulfurovum riftiae 1812E, a member of the Epsilonproteobacteria isolated from the tube of the deep-sea hydrothermal vent tubewom Riftia pachyptila.</title>
        <authorList>
            <person name="Vetriani C."/>
            <person name="Giovannelli D."/>
        </authorList>
    </citation>
    <scope>NUCLEOTIDE SEQUENCE [LARGE SCALE GENOMIC DNA]</scope>
    <source>
        <strain evidence="8 9">1812E</strain>
    </source>
</reference>
<dbReference type="PRINTS" id="PR00411">
    <property type="entry name" value="PNDRDTASEI"/>
</dbReference>
<dbReference type="InterPro" id="IPR004099">
    <property type="entry name" value="Pyr_nucl-diS_OxRdtase_dimer"/>
</dbReference>
<keyword evidence="9" id="KW-1185">Reference proteome</keyword>
<evidence type="ECO:0000313" key="8">
    <source>
        <dbReference type="EMBL" id="KYJ87645.1"/>
    </source>
</evidence>
<comment type="cofactor">
    <cofactor evidence="1">
        <name>FAD</name>
        <dbReference type="ChEBI" id="CHEBI:57692"/>
    </cofactor>
</comment>
<dbReference type="RefSeq" id="WP_067328650.1">
    <property type="nucleotide sequence ID" value="NZ_LNKT01000001.1"/>
</dbReference>
<sequence>MEKTLCDVLIIGGGPAGGVCAVTAKMNYPQKKIVVVREMEVQMVPCAIPYIFGPTLGSSEKDIASCAKAEEMGIETMISKVESVDVERKTAYTDTHEIHFDKLVFATGSVPFVHATLESSLKLKGVFTVPKNKQLIDEAKAYIDKVDNVIVVGTGFIGIEMAMELKESGKRVTVIGGSKHVLKGTFDPEIAMQAEEILLSHGITFIGEDRVTAVLDDNGDNMVNAVQLKSGKEVAAQAVILATGYKPNTELAERAGLALGYYGGIRVDEYMRTVNTDIFAVGDCSARRGFITRTPSKVMLASTSAAEGRVAGSSLFRLKYIKGFSGTIAIFSTMVGQTAFSSAGITEEVADANDAEIVVGTFSGMNRHPATIPGAQKQFVKLVAMRHGGQIIGGQVVGGNETGEMINLIGLMIETNMTVYQVMSMQVATQPMLTAAPTNYPIVMAATMAAHKIENQ</sequence>
<dbReference type="SUPFAM" id="SSF51905">
    <property type="entry name" value="FAD/NAD(P)-binding domain"/>
    <property type="match status" value="1"/>
</dbReference>
<feature type="domain" description="Pyridine nucleotide-disulphide oxidoreductase dimerisation" evidence="6">
    <location>
        <begin position="332"/>
        <end position="436"/>
    </location>
</feature>
<evidence type="ECO:0000256" key="2">
    <source>
        <dbReference type="ARBA" id="ARBA00006442"/>
    </source>
</evidence>
<dbReference type="AlphaFoldDB" id="A0A151CJE3"/>
<proteinExistence type="inferred from homology"/>
<dbReference type="OrthoDB" id="9781621at2"/>
<accession>A0A151CJE3</accession>
<dbReference type="PRINTS" id="PR00368">
    <property type="entry name" value="FADPNR"/>
</dbReference>
<evidence type="ECO:0000256" key="3">
    <source>
        <dbReference type="ARBA" id="ARBA00009130"/>
    </source>
</evidence>
<dbReference type="InterPro" id="IPR050260">
    <property type="entry name" value="FAD-bd_OxRdtase"/>
</dbReference>
<dbReference type="STRING" id="1630136.AS592_11165"/>
<dbReference type="GO" id="GO:0016491">
    <property type="term" value="F:oxidoreductase activity"/>
    <property type="evidence" value="ECO:0007669"/>
    <property type="project" value="InterPro"/>
</dbReference>
<protein>
    <recommendedName>
        <fullName evidence="10">Pyridine nucleotide-disulfide oxidoreductase</fullName>
    </recommendedName>
</protein>
<dbReference type="InterPro" id="IPR023753">
    <property type="entry name" value="FAD/NAD-binding_dom"/>
</dbReference>
<comment type="similarity">
    <text evidence="3">Belongs to the class-III pyridine nucleotide-disulfide oxidoreductase family.</text>
</comment>
<evidence type="ECO:0000259" key="7">
    <source>
        <dbReference type="Pfam" id="PF07992"/>
    </source>
</evidence>
<dbReference type="InterPro" id="IPR016156">
    <property type="entry name" value="FAD/NAD-linked_Rdtase_dimer_sf"/>
</dbReference>
<comment type="caution">
    <text evidence="8">The sequence shown here is derived from an EMBL/GenBank/DDBJ whole genome shotgun (WGS) entry which is preliminary data.</text>
</comment>
<feature type="domain" description="FAD/NAD(P)-binding" evidence="7">
    <location>
        <begin position="7"/>
        <end position="308"/>
    </location>
</feature>
<gene>
    <name evidence="8" type="ORF">AS592_11165</name>
</gene>
<dbReference type="SUPFAM" id="SSF55424">
    <property type="entry name" value="FAD/NAD-linked reductases, dimerisation (C-terminal) domain"/>
    <property type="match status" value="1"/>
</dbReference>
<evidence type="ECO:0000256" key="1">
    <source>
        <dbReference type="ARBA" id="ARBA00001974"/>
    </source>
</evidence>
<dbReference type="Pfam" id="PF07992">
    <property type="entry name" value="Pyr_redox_2"/>
    <property type="match status" value="1"/>
</dbReference>
<evidence type="ECO:0000259" key="6">
    <source>
        <dbReference type="Pfam" id="PF02852"/>
    </source>
</evidence>
<dbReference type="PANTHER" id="PTHR43429">
    <property type="entry name" value="PYRIDINE NUCLEOTIDE-DISULFIDE OXIDOREDUCTASE DOMAIN-CONTAINING"/>
    <property type="match status" value="1"/>
</dbReference>
<dbReference type="InterPro" id="IPR036188">
    <property type="entry name" value="FAD/NAD-bd_sf"/>
</dbReference>
<dbReference type="Gene3D" id="3.50.50.60">
    <property type="entry name" value="FAD/NAD(P)-binding domain"/>
    <property type="match status" value="2"/>
</dbReference>
<evidence type="ECO:0000256" key="4">
    <source>
        <dbReference type="ARBA" id="ARBA00022630"/>
    </source>
</evidence>
<evidence type="ECO:0000313" key="9">
    <source>
        <dbReference type="Proteomes" id="UP000075359"/>
    </source>
</evidence>
<organism evidence="8 9">
    <name type="scientific">Sulfurovum riftiae</name>
    <dbReference type="NCBI Taxonomy" id="1630136"/>
    <lineage>
        <taxon>Bacteria</taxon>
        <taxon>Pseudomonadati</taxon>
        <taxon>Campylobacterota</taxon>
        <taxon>Epsilonproteobacteria</taxon>
        <taxon>Campylobacterales</taxon>
        <taxon>Sulfurovaceae</taxon>
        <taxon>Sulfurovum</taxon>
    </lineage>
</organism>
<evidence type="ECO:0000256" key="5">
    <source>
        <dbReference type="ARBA" id="ARBA00022827"/>
    </source>
</evidence>
<evidence type="ECO:0008006" key="10">
    <source>
        <dbReference type="Google" id="ProtNLM"/>
    </source>
</evidence>